<dbReference type="EMBL" id="SMBK01000018">
    <property type="protein sequence ID" value="TCU32900.1"/>
    <property type="molecule type" value="Genomic_DNA"/>
</dbReference>
<gene>
    <name evidence="1" type="ORF">EV129_118122</name>
</gene>
<sequence>MEKTKLILALASDISHPLANIDDHFQYQRTRIFNSGAQMLT</sequence>
<protein>
    <submittedName>
        <fullName evidence="1">Uncharacterized protein</fullName>
    </submittedName>
</protein>
<proteinExistence type="predicted"/>
<dbReference type="AlphaFoldDB" id="A0A4R3RBU6"/>
<dbReference type="Proteomes" id="UP000295507">
    <property type="component" value="Unassembled WGS sequence"/>
</dbReference>
<evidence type="ECO:0000313" key="1">
    <source>
        <dbReference type="EMBL" id="TCU32900.1"/>
    </source>
</evidence>
<evidence type="ECO:0000313" key="2">
    <source>
        <dbReference type="Proteomes" id="UP000295507"/>
    </source>
</evidence>
<organism evidence="1 2">
    <name type="scientific">Rhizobium azibense</name>
    <dbReference type="NCBI Taxonomy" id="1136135"/>
    <lineage>
        <taxon>Bacteria</taxon>
        <taxon>Pseudomonadati</taxon>
        <taxon>Pseudomonadota</taxon>
        <taxon>Alphaproteobacteria</taxon>
        <taxon>Hyphomicrobiales</taxon>
        <taxon>Rhizobiaceae</taxon>
        <taxon>Rhizobium/Agrobacterium group</taxon>
        <taxon>Rhizobium</taxon>
    </lineage>
</organism>
<reference evidence="1 2" key="1">
    <citation type="submission" date="2019-03" db="EMBL/GenBank/DDBJ databases">
        <title>Genomic Encyclopedia of Type Strains, Phase IV (KMG-V): Genome sequencing to study the core and pangenomes of soil and plant-associated prokaryotes.</title>
        <authorList>
            <person name="Whitman W."/>
        </authorList>
    </citation>
    <scope>NUCLEOTIDE SEQUENCE [LARGE SCALE GENOMIC DNA]</scope>
    <source>
        <strain evidence="1 2">IE4868</strain>
    </source>
</reference>
<accession>A0A4R3RBU6</accession>
<name>A0A4R3RBU6_9HYPH</name>
<comment type="caution">
    <text evidence="1">The sequence shown here is derived from an EMBL/GenBank/DDBJ whole genome shotgun (WGS) entry which is preliminary data.</text>
</comment>